<feature type="region of interest" description="Disordered" evidence="7">
    <location>
        <begin position="40"/>
        <end position="59"/>
    </location>
</feature>
<keyword evidence="3" id="KW-0408">Iron</keyword>
<dbReference type="Pfam" id="PF03239">
    <property type="entry name" value="FTR1"/>
    <property type="match status" value="1"/>
</dbReference>
<accession>A0AA38H7F6</accession>
<name>A0AA38H7F6_9TREE</name>
<keyword evidence="3" id="KW-0410">Iron transport</keyword>
<protein>
    <submittedName>
        <fullName evidence="9">Iron permease FTR1/Fip1/EfeU</fullName>
    </submittedName>
</protein>
<evidence type="ECO:0000256" key="5">
    <source>
        <dbReference type="ARBA" id="ARBA00022989"/>
    </source>
</evidence>
<keyword evidence="3" id="KW-0406">Ion transport</keyword>
<feature type="transmembrane region" description="Helical" evidence="8">
    <location>
        <begin position="255"/>
        <end position="275"/>
    </location>
</feature>
<evidence type="ECO:0000313" key="9">
    <source>
        <dbReference type="EMBL" id="KAI9634956.1"/>
    </source>
</evidence>
<evidence type="ECO:0000256" key="1">
    <source>
        <dbReference type="ARBA" id="ARBA00004141"/>
    </source>
</evidence>
<organism evidence="9 10">
    <name type="scientific">Dioszegia hungarica</name>
    <dbReference type="NCBI Taxonomy" id="4972"/>
    <lineage>
        <taxon>Eukaryota</taxon>
        <taxon>Fungi</taxon>
        <taxon>Dikarya</taxon>
        <taxon>Basidiomycota</taxon>
        <taxon>Agaricomycotina</taxon>
        <taxon>Tremellomycetes</taxon>
        <taxon>Tremellales</taxon>
        <taxon>Bulleribasidiaceae</taxon>
        <taxon>Dioszegia</taxon>
    </lineage>
</organism>
<comment type="similarity">
    <text evidence="2">Belongs to the oxidase-dependent Fe transporter (OFeT) (TC 9.A.10.1) family.</text>
</comment>
<evidence type="ECO:0000256" key="7">
    <source>
        <dbReference type="SAM" id="MobiDB-lite"/>
    </source>
</evidence>
<keyword evidence="3" id="KW-0813">Transport</keyword>
<dbReference type="Proteomes" id="UP001164286">
    <property type="component" value="Unassembled WGS sequence"/>
</dbReference>
<keyword evidence="10" id="KW-1185">Reference proteome</keyword>
<evidence type="ECO:0000256" key="2">
    <source>
        <dbReference type="ARBA" id="ARBA00008333"/>
    </source>
</evidence>
<dbReference type="GO" id="GO:0033573">
    <property type="term" value="C:high-affinity iron permease complex"/>
    <property type="evidence" value="ECO:0007669"/>
    <property type="project" value="InterPro"/>
</dbReference>
<reference evidence="9" key="1">
    <citation type="journal article" date="2022" name="G3 (Bethesda)">
        <title>High quality genome of the basidiomycete yeast Dioszegia hungarica PDD-24b-2 isolated from cloud water.</title>
        <authorList>
            <person name="Jarrige D."/>
            <person name="Haridas S."/>
            <person name="Bleykasten-Grosshans C."/>
            <person name="Joly M."/>
            <person name="Nadalig T."/>
            <person name="Sancelme M."/>
            <person name="Vuilleumier S."/>
            <person name="Grigoriev I.V."/>
            <person name="Amato P."/>
            <person name="Bringel F."/>
        </authorList>
    </citation>
    <scope>NUCLEOTIDE SEQUENCE</scope>
    <source>
        <strain evidence="9">PDD-24b-2</strain>
    </source>
</reference>
<comment type="subcellular location">
    <subcellularLocation>
        <location evidence="1">Membrane</location>
        <topology evidence="1">Multi-pass membrane protein</topology>
    </subcellularLocation>
</comment>
<dbReference type="PANTHER" id="PTHR31632:SF2">
    <property type="entry name" value="PLASMA MEMBRANE IRON PERMEASE"/>
    <property type="match status" value="1"/>
</dbReference>
<evidence type="ECO:0000256" key="6">
    <source>
        <dbReference type="ARBA" id="ARBA00023136"/>
    </source>
</evidence>
<evidence type="ECO:0000256" key="4">
    <source>
        <dbReference type="ARBA" id="ARBA00022692"/>
    </source>
</evidence>
<dbReference type="PANTHER" id="PTHR31632">
    <property type="entry name" value="IRON TRANSPORTER FTH1"/>
    <property type="match status" value="1"/>
</dbReference>
<feature type="transmembrane region" description="Helical" evidence="8">
    <location>
        <begin position="196"/>
        <end position="222"/>
    </location>
</feature>
<feature type="transmembrane region" description="Helical" evidence="8">
    <location>
        <begin position="98"/>
        <end position="124"/>
    </location>
</feature>
<dbReference type="RefSeq" id="XP_052944733.1">
    <property type="nucleotide sequence ID" value="XM_053088926.1"/>
</dbReference>
<gene>
    <name evidence="9" type="ORF">MKK02DRAFT_34376</name>
</gene>
<dbReference type="GeneID" id="77728131"/>
<proteinExistence type="inferred from homology"/>
<comment type="caution">
    <text evidence="9">The sequence shown here is derived from an EMBL/GenBank/DDBJ whole genome shotgun (WGS) entry which is preliminary data.</text>
</comment>
<keyword evidence="5 8" id="KW-1133">Transmembrane helix</keyword>
<sequence length="403" mass="43096">MSSLFSVPIFFIIFRETVEAGIIVSVLLSFVDQLMAGSPALKSHSTPDRTSLRASRGTGEDAALLEASSIDGEDDGEEDAQTIEERQRLAGVIRRMKLQIWAGMISGLIIATAIGAAFIAVFYIKFIDLWSQSEQLWEGVFSLVAAGIIFVMGIAFLKMDRARIKWRYKLSAAFEKHRQAGVSGLNQEREGAGGRWALFLLPFVTVIREGLEAVVFVGGVALSVEPSAIPLPTVCGLVLGALLGLLIYRTGSTTTLHLFLICSTTLLFLIGAGLASKGVGFFQYYLFSRGVGGDVAETGDGPGSFMVAGNVWHFECCNPEPGSASTNGFYQLANSVVGWNNTATVGTVGVYIAYWLCIAGTLVWMKWKEGRVAICGREGGGGVRLSEGDRMDSADTTGNGAIS</sequence>
<dbReference type="EMBL" id="JAKWFO010000006">
    <property type="protein sequence ID" value="KAI9634956.1"/>
    <property type="molecule type" value="Genomic_DNA"/>
</dbReference>
<feature type="transmembrane region" description="Helical" evidence="8">
    <location>
        <begin position="348"/>
        <end position="367"/>
    </location>
</feature>
<dbReference type="AlphaFoldDB" id="A0AA38H7F6"/>
<keyword evidence="6 8" id="KW-0472">Membrane</keyword>
<evidence type="ECO:0000256" key="8">
    <source>
        <dbReference type="SAM" id="Phobius"/>
    </source>
</evidence>
<dbReference type="GO" id="GO:0015093">
    <property type="term" value="F:ferrous iron transmembrane transporter activity"/>
    <property type="evidence" value="ECO:0007669"/>
    <property type="project" value="TreeGrafter"/>
</dbReference>
<keyword evidence="4 8" id="KW-0812">Transmembrane</keyword>
<feature type="transmembrane region" description="Helical" evidence="8">
    <location>
        <begin position="6"/>
        <end position="31"/>
    </location>
</feature>
<feature type="transmembrane region" description="Helical" evidence="8">
    <location>
        <begin position="228"/>
        <end position="248"/>
    </location>
</feature>
<dbReference type="InterPro" id="IPR004923">
    <property type="entry name" value="FTR1/Fip1/EfeU"/>
</dbReference>
<evidence type="ECO:0000313" key="10">
    <source>
        <dbReference type="Proteomes" id="UP001164286"/>
    </source>
</evidence>
<evidence type="ECO:0000256" key="3">
    <source>
        <dbReference type="ARBA" id="ARBA00022496"/>
    </source>
</evidence>
<feature type="transmembrane region" description="Helical" evidence="8">
    <location>
        <begin position="136"/>
        <end position="157"/>
    </location>
</feature>